<keyword evidence="2" id="KW-0472">Membrane</keyword>
<feature type="region of interest" description="Disordered" evidence="1">
    <location>
        <begin position="1"/>
        <end position="21"/>
    </location>
</feature>
<evidence type="ECO:0000256" key="1">
    <source>
        <dbReference type="SAM" id="MobiDB-lite"/>
    </source>
</evidence>
<keyword evidence="2" id="KW-1133">Transmembrane helix</keyword>
<accession>A0A2H9TPQ1</accession>
<dbReference type="Proteomes" id="UP000240830">
    <property type="component" value="Unassembled WGS sequence"/>
</dbReference>
<comment type="caution">
    <text evidence="3">The sequence shown here is derived from an EMBL/GenBank/DDBJ whole genome shotgun (WGS) entry which is preliminary data.</text>
</comment>
<organism evidence="3 4">
    <name type="scientific">Paramicrosporidium saccamoebae</name>
    <dbReference type="NCBI Taxonomy" id="1246581"/>
    <lineage>
        <taxon>Eukaryota</taxon>
        <taxon>Fungi</taxon>
        <taxon>Fungi incertae sedis</taxon>
        <taxon>Cryptomycota</taxon>
        <taxon>Cryptomycota incertae sedis</taxon>
        <taxon>Paramicrosporidium</taxon>
    </lineage>
</organism>
<evidence type="ECO:0000313" key="4">
    <source>
        <dbReference type="Proteomes" id="UP000240830"/>
    </source>
</evidence>
<name>A0A2H9TPQ1_9FUNG</name>
<gene>
    <name evidence="3" type="ORF">PSACC_00454</name>
</gene>
<keyword evidence="2" id="KW-0812">Transmembrane</keyword>
<proteinExistence type="predicted"/>
<dbReference type="AlphaFoldDB" id="A0A2H9TPQ1"/>
<dbReference type="EMBL" id="MTSL01000044">
    <property type="protein sequence ID" value="PJF19731.1"/>
    <property type="molecule type" value="Genomic_DNA"/>
</dbReference>
<reference evidence="3 4" key="1">
    <citation type="submission" date="2016-10" db="EMBL/GenBank/DDBJ databases">
        <title>The genome of Paramicrosporidium saccamoebae is the missing link in understanding Cryptomycota and Microsporidia evolution.</title>
        <authorList>
            <person name="Quandt C.A."/>
            <person name="Beaudet D."/>
            <person name="Corsaro D."/>
            <person name="Michel R."/>
            <person name="Corradi N."/>
            <person name="James T."/>
        </authorList>
    </citation>
    <scope>NUCLEOTIDE SEQUENCE [LARGE SCALE GENOMIC DNA]</scope>
    <source>
        <strain evidence="3 4">KSL3</strain>
    </source>
</reference>
<evidence type="ECO:0000313" key="3">
    <source>
        <dbReference type="EMBL" id="PJF19731.1"/>
    </source>
</evidence>
<evidence type="ECO:0000256" key="2">
    <source>
        <dbReference type="SAM" id="Phobius"/>
    </source>
</evidence>
<protein>
    <submittedName>
        <fullName evidence="3">Uncharacterized protein</fullName>
    </submittedName>
</protein>
<sequence length="145" mass="16640">MAQPIKTRHEAEGGYKSRPPHTAREMYRASETNKVLEESYTFTIPGLCTVTTIIDRDTSSARKDPPTSAKVNQPKDHKRRRWFPWWSIALLGIFLSKRIADLFYLVVVLAGILAVLFLIKDNLRLPNFRKLAVQVLDKVRAYLAD</sequence>
<feature type="transmembrane region" description="Helical" evidence="2">
    <location>
        <begin position="102"/>
        <end position="119"/>
    </location>
</feature>
<keyword evidence="4" id="KW-1185">Reference proteome</keyword>